<dbReference type="InterPro" id="IPR036291">
    <property type="entry name" value="NAD(P)-bd_dom_sf"/>
</dbReference>
<dbReference type="SUPFAM" id="SSF51735">
    <property type="entry name" value="NAD(P)-binding Rossmann-fold domains"/>
    <property type="match status" value="1"/>
</dbReference>
<dbReference type="PROSITE" id="PS00061">
    <property type="entry name" value="ADH_SHORT"/>
    <property type="match status" value="1"/>
</dbReference>
<sequence>MASSPSIVCITGASSGIGLATALRLAGEGHAVYAGTRHPERDQAAYAGTPNLTFLEMEVTDPASLERAFRLIDERHGKLDALFCNAGYGMLRTLEQADMEDVRRLFETNVFGVMSTIRAALPLLKRSDNGYVLVTSSVGGLVGQPFNELYCSSKFALEGLLESLATYYKPAFNIDVTLIEPGAVATAFSGTVMDQVSRTGGILEDEYKPLLTRYLDRFASRTSVPQTGEDVAGIVSALLAMEEKPLRVRTSEAAEAFARFKTMQDPDGLQGLRNTRKLHLDLE</sequence>
<dbReference type="PANTHER" id="PTHR43391">
    <property type="entry name" value="RETINOL DEHYDROGENASE-RELATED"/>
    <property type="match status" value="1"/>
</dbReference>
<dbReference type="RefSeq" id="WP_101808780.1">
    <property type="nucleotide sequence ID" value="NZ_NFEZ01000004.1"/>
</dbReference>
<dbReference type="EMBL" id="NFEZ01000004">
    <property type="protein sequence ID" value="PLT44948.1"/>
    <property type="molecule type" value="Genomic_DNA"/>
</dbReference>
<dbReference type="AlphaFoldDB" id="A0A2N5N3M7"/>
<gene>
    <name evidence="3" type="ORF">B8V81_3379</name>
</gene>
<evidence type="ECO:0000313" key="4">
    <source>
        <dbReference type="Proteomes" id="UP000234789"/>
    </source>
</evidence>
<dbReference type="InterPro" id="IPR020904">
    <property type="entry name" value="Sc_DH/Rdtase_CS"/>
</dbReference>
<dbReference type="PANTHER" id="PTHR43391:SF86">
    <property type="entry name" value="SHORT-CHAIN DEHYDROGENASE_REDUCTASE FAMILY PROTEIN"/>
    <property type="match status" value="1"/>
</dbReference>
<dbReference type="Gene3D" id="3.40.50.720">
    <property type="entry name" value="NAD(P)-binding Rossmann-like Domain"/>
    <property type="match status" value="1"/>
</dbReference>
<accession>A0A2N5N3M7</accession>
<reference evidence="3 4" key="1">
    <citation type="submission" date="2017-05" db="EMBL/GenBank/DDBJ databases">
        <title>Functional genome analysis of Paenibacillus pasadenensis strain R16: insights on endophytic life style and antifungal activity.</title>
        <authorList>
            <person name="Passera A."/>
            <person name="Marcolungo L."/>
            <person name="Casati P."/>
            <person name="Brasca M."/>
            <person name="Quaglino F."/>
            <person name="Delledonne M."/>
        </authorList>
    </citation>
    <scope>NUCLEOTIDE SEQUENCE [LARGE SCALE GENOMIC DNA]</scope>
    <source>
        <strain evidence="3 4">R16</strain>
    </source>
</reference>
<keyword evidence="4" id="KW-1185">Reference proteome</keyword>
<name>A0A2N5N3M7_9BACL</name>
<comment type="similarity">
    <text evidence="1">Belongs to the short-chain dehydrogenases/reductases (SDR) family.</text>
</comment>
<dbReference type="Pfam" id="PF00106">
    <property type="entry name" value="adh_short"/>
    <property type="match status" value="1"/>
</dbReference>
<comment type="caution">
    <text evidence="3">The sequence shown here is derived from an EMBL/GenBank/DDBJ whole genome shotgun (WGS) entry which is preliminary data.</text>
</comment>
<dbReference type="CDD" id="cd05374">
    <property type="entry name" value="17beta-HSD-like_SDR_c"/>
    <property type="match status" value="1"/>
</dbReference>
<evidence type="ECO:0000256" key="1">
    <source>
        <dbReference type="ARBA" id="ARBA00006484"/>
    </source>
</evidence>
<evidence type="ECO:0000256" key="2">
    <source>
        <dbReference type="ARBA" id="ARBA00023002"/>
    </source>
</evidence>
<evidence type="ECO:0000313" key="3">
    <source>
        <dbReference type="EMBL" id="PLT44948.1"/>
    </source>
</evidence>
<protein>
    <submittedName>
        <fullName evidence="3">Short-chain dehydrogenase/reductase SDR</fullName>
    </submittedName>
</protein>
<dbReference type="GO" id="GO:0005829">
    <property type="term" value="C:cytosol"/>
    <property type="evidence" value="ECO:0007669"/>
    <property type="project" value="TreeGrafter"/>
</dbReference>
<keyword evidence="2" id="KW-0560">Oxidoreductase</keyword>
<dbReference type="PRINTS" id="PR00081">
    <property type="entry name" value="GDHRDH"/>
</dbReference>
<dbReference type="GO" id="GO:0016491">
    <property type="term" value="F:oxidoreductase activity"/>
    <property type="evidence" value="ECO:0007669"/>
    <property type="project" value="UniProtKB-KW"/>
</dbReference>
<organism evidence="3 4">
    <name type="scientific">Paenibacillus pasadenensis</name>
    <dbReference type="NCBI Taxonomy" id="217090"/>
    <lineage>
        <taxon>Bacteria</taxon>
        <taxon>Bacillati</taxon>
        <taxon>Bacillota</taxon>
        <taxon>Bacilli</taxon>
        <taxon>Bacillales</taxon>
        <taxon>Paenibacillaceae</taxon>
        <taxon>Paenibacillus</taxon>
    </lineage>
</organism>
<dbReference type="Proteomes" id="UP000234789">
    <property type="component" value="Unassembled WGS sequence"/>
</dbReference>
<proteinExistence type="inferred from homology"/>
<dbReference type="InterPro" id="IPR002347">
    <property type="entry name" value="SDR_fam"/>
</dbReference>